<dbReference type="SMART" id="SM00100">
    <property type="entry name" value="cNMP"/>
    <property type="match status" value="1"/>
</dbReference>
<accession>A0A2K8L8I3</accession>
<sequence>MGEKAFTIAWMRGSQLFAPLPDALLNELAGHCSIQSFSAGDFLIRENGDNISLFLLTRGEVKIVSNGTEVDRQQSGDTVGEISSSGISPPVADVIAIDDVEAVSFPLELIQSLCNTHPDFARRLREAGMIKVYGR</sequence>
<dbReference type="SUPFAM" id="SSF51206">
    <property type="entry name" value="cAMP-binding domain-like"/>
    <property type="match status" value="1"/>
</dbReference>
<evidence type="ECO:0000313" key="3">
    <source>
        <dbReference type="Proteomes" id="UP000231637"/>
    </source>
</evidence>
<reference evidence="2 3" key="1">
    <citation type="submission" date="2016-12" db="EMBL/GenBank/DDBJ databases">
        <title>Isolation and genomic insights into novel planktonic Zetaproteobacteria from stratified waters of the Chesapeake Bay.</title>
        <authorList>
            <person name="McAllister S.M."/>
            <person name="Kato S."/>
            <person name="Chan C.S."/>
            <person name="Chiu B.K."/>
            <person name="Field E.K."/>
        </authorList>
    </citation>
    <scope>NUCLEOTIDE SEQUENCE [LARGE SCALE GENOMIC DNA]</scope>
    <source>
        <strain evidence="2 3">CP-8</strain>
    </source>
</reference>
<dbReference type="Pfam" id="PF00027">
    <property type="entry name" value="cNMP_binding"/>
    <property type="match status" value="1"/>
</dbReference>
<dbReference type="AlphaFoldDB" id="A0A2K8L8I3"/>
<dbReference type="CDD" id="cd00038">
    <property type="entry name" value="CAP_ED"/>
    <property type="match status" value="1"/>
</dbReference>
<dbReference type="InterPro" id="IPR000595">
    <property type="entry name" value="cNMP-bd_dom"/>
</dbReference>
<dbReference type="RefSeq" id="WP_100265560.1">
    <property type="nucleotide sequence ID" value="NZ_CP018800.1"/>
</dbReference>
<dbReference type="Proteomes" id="UP000231637">
    <property type="component" value="Chromosome"/>
</dbReference>
<feature type="domain" description="Cyclic nucleotide-binding" evidence="1">
    <location>
        <begin position="16"/>
        <end position="131"/>
    </location>
</feature>
<evidence type="ECO:0000259" key="1">
    <source>
        <dbReference type="PROSITE" id="PS50042"/>
    </source>
</evidence>
<dbReference type="KEGG" id="mfn:Ga0123462_1317"/>
<keyword evidence="3" id="KW-1185">Reference proteome</keyword>
<evidence type="ECO:0000313" key="2">
    <source>
        <dbReference type="EMBL" id="ATX82181.1"/>
    </source>
</evidence>
<protein>
    <submittedName>
        <fullName evidence="2">Cyclic nucleotide-binding domain-containing protein</fullName>
    </submittedName>
</protein>
<dbReference type="InterPro" id="IPR018490">
    <property type="entry name" value="cNMP-bd_dom_sf"/>
</dbReference>
<name>A0A2K8L8I3_9PROT</name>
<dbReference type="PROSITE" id="PS50042">
    <property type="entry name" value="CNMP_BINDING_3"/>
    <property type="match status" value="1"/>
</dbReference>
<dbReference type="Gene3D" id="2.60.120.10">
    <property type="entry name" value="Jelly Rolls"/>
    <property type="match status" value="1"/>
</dbReference>
<dbReference type="EMBL" id="CP018800">
    <property type="protein sequence ID" value="ATX82181.1"/>
    <property type="molecule type" value="Genomic_DNA"/>
</dbReference>
<dbReference type="OrthoDB" id="3525895at2"/>
<gene>
    <name evidence="2" type="ORF">Ga0123462_1317</name>
</gene>
<organism evidence="2 3">
    <name type="scientific">Mariprofundus ferrinatatus</name>
    <dbReference type="NCBI Taxonomy" id="1921087"/>
    <lineage>
        <taxon>Bacteria</taxon>
        <taxon>Pseudomonadati</taxon>
        <taxon>Pseudomonadota</taxon>
        <taxon>Candidatius Mariprofundia</taxon>
        <taxon>Mariprofundales</taxon>
        <taxon>Mariprofundaceae</taxon>
        <taxon>Mariprofundus</taxon>
    </lineage>
</organism>
<dbReference type="InterPro" id="IPR014710">
    <property type="entry name" value="RmlC-like_jellyroll"/>
</dbReference>
<proteinExistence type="predicted"/>